<reference evidence="1 2" key="1">
    <citation type="journal article" date="2016" name="Front. Microbiol.">
        <title>Genomic Resource of Rice Seed Associated Bacteria.</title>
        <authorList>
            <person name="Midha S."/>
            <person name="Bansal K."/>
            <person name="Sharma S."/>
            <person name="Kumar N."/>
            <person name="Patil P.P."/>
            <person name="Chaudhry V."/>
            <person name="Patil P.B."/>
        </authorList>
    </citation>
    <scope>NUCLEOTIDE SEQUENCE [LARGE SCALE GENOMIC DNA]</scope>
    <source>
        <strain evidence="1 2">NS359</strain>
    </source>
</reference>
<proteinExistence type="predicted"/>
<evidence type="ECO:0000313" key="1">
    <source>
        <dbReference type="EMBL" id="KTR53227.1"/>
    </source>
</evidence>
<dbReference type="RefSeq" id="WP_058749069.1">
    <property type="nucleotide sequence ID" value="NZ_LDRC01000017.1"/>
</dbReference>
<dbReference type="PATRIC" id="fig|465820.4.peg.788"/>
<protein>
    <submittedName>
        <fullName evidence="1">Uncharacterized protein</fullName>
    </submittedName>
</protein>
<accession>A0A147DSU4</accession>
<sequence length="118" mass="13314">MLSRRDAAIRLDIPLEMAARHGIPSHLSESELERIEQDPPAWLVQSRSNRTGAKKVWAHLECAVCGFSEQERPKKWWPEWTLLVCHDHDEVPAPAPGTTRHLVYGVGGRFTALVDEPA</sequence>
<dbReference type="EMBL" id="LDRC01000017">
    <property type="protein sequence ID" value="KTR53227.1"/>
    <property type="molecule type" value="Genomic_DNA"/>
</dbReference>
<organism evidence="1 2">
    <name type="scientific">Curtobacterium oceanosedimentum</name>
    <dbReference type="NCBI Taxonomy" id="465820"/>
    <lineage>
        <taxon>Bacteria</taxon>
        <taxon>Bacillati</taxon>
        <taxon>Actinomycetota</taxon>
        <taxon>Actinomycetes</taxon>
        <taxon>Micrococcales</taxon>
        <taxon>Microbacteriaceae</taxon>
        <taxon>Curtobacterium</taxon>
    </lineage>
</organism>
<dbReference type="OrthoDB" id="5112178at2"/>
<gene>
    <name evidence="1" type="ORF">NS359_04000</name>
</gene>
<comment type="caution">
    <text evidence="1">The sequence shown here is derived from an EMBL/GenBank/DDBJ whole genome shotgun (WGS) entry which is preliminary data.</text>
</comment>
<evidence type="ECO:0000313" key="2">
    <source>
        <dbReference type="Proteomes" id="UP000072763"/>
    </source>
</evidence>
<dbReference type="STRING" id="465820.NS263_07795"/>
<name>A0A147DSU4_9MICO</name>
<dbReference type="AlphaFoldDB" id="A0A147DSU4"/>
<dbReference type="Proteomes" id="UP000072763">
    <property type="component" value="Unassembled WGS sequence"/>
</dbReference>